<protein>
    <recommendedName>
        <fullName evidence="6">GTPase HflX</fullName>
    </recommendedName>
    <alternativeName>
        <fullName evidence="6">GTP-binding protein HflX</fullName>
    </alternativeName>
</protein>
<comment type="subcellular location">
    <subcellularLocation>
        <location evidence="6">Cytoplasm</location>
    </subcellularLocation>
    <text evidence="6">May associate with membranes.</text>
</comment>
<proteinExistence type="inferred from homology"/>
<keyword evidence="9" id="KW-0175">Coiled coil</keyword>
<feature type="binding site" evidence="7">
    <location>
        <begin position="229"/>
        <end position="233"/>
    </location>
    <ligand>
        <name>GTP</name>
        <dbReference type="ChEBI" id="CHEBI:37565"/>
    </ligand>
</feature>
<evidence type="ECO:0000313" key="12">
    <source>
        <dbReference type="Proteomes" id="UP000254575"/>
    </source>
</evidence>
<dbReference type="AlphaFoldDB" id="A0A380N072"/>
<dbReference type="InterPro" id="IPR025121">
    <property type="entry name" value="GTPase_HflX_N"/>
</dbReference>
<sequence>MFERPQTGEKAALIQVDINRPYEAAVEEEFHLLAASAGAQALWTAQFSRTEPEPKYLIGKGQAEMIAEAVKAHGIELVIFNAALSPSQERNLEKLFSARVLDRSGLVLDIFAQRARSHEGKLQVELAQLNHLSTRLVRGWTHLERQKGGIGLRGPGETQLETDRRLLAIRIKQLQKKLEKVERQRFETRKSRHRRDMPTVALAGYTNSGKSTLFNRLTDSAVLAKDQLFATLDPTWRKLVHEGRQTILLADTVGFVSDLPHELVAAFKSTLEETAFADLILNVVDYHDEDHIDREAVVESVLEEIGAGDVPMIRVFNKIDLKDESARVLRDEKGNAHTVFVSALTGAGMDLLIEALQSHFGGQEQRGWLLLSPQEGALRAELFALQSVENETFLADGGMALQLRLAEKDRRRLQSQYNRAIELQSQPNS</sequence>
<evidence type="ECO:0000256" key="8">
    <source>
        <dbReference type="PIRSR" id="PIRSR006809-2"/>
    </source>
</evidence>
<keyword evidence="1 6" id="KW-0963">Cytoplasm</keyword>
<dbReference type="SUPFAM" id="SSF52540">
    <property type="entry name" value="P-loop containing nucleoside triphosphate hydrolases"/>
    <property type="match status" value="1"/>
</dbReference>
<dbReference type="InterPro" id="IPR016496">
    <property type="entry name" value="GTPase_HflX"/>
</dbReference>
<feature type="binding site" evidence="7">
    <location>
        <begin position="317"/>
        <end position="320"/>
    </location>
    <ligand>
        <name>GTP</name>
        <dbReference type="ChEBI" id="CHEBI:37565"/>
    </ligand>
</feature>
<dbReference type="CDD" id="cd01878">
    <property type="entry name" value="HflX"/>
    <property type="match status" value="1"/>
</dbReference>
<dbReference type="Gene3D" id="3.40.50.300">
    <property type="entry name" value="P-loop containing nucleotide triphosphate hydrolases"/>
    <property type="match status" value="1"/>
</dbReference>
<gene>
    <name evidence="6 11" type="primary">hflX</name>
    <name evidence="11" type="ORF">NCTC10717_01668</name>
</gene>
<comment type="subunit">
    <text evidence="6">Monomer. Associates with the 50S ribosomal subunit.</text>
</comment>
<dbReference type="InterPro" id="IPR027417">
    <property type="entry name" value="P-loop_NTPase"/>
</dbReference>
<dbReference type="NCBIfam" id="NF008280">
    <property type="entry name" value="PRK11058.1"/>
    <property type="match status" value="1"/>
</dbReference>
<dbReference type="InterPro" id="IPR032305">
    <property type="entry name" value="GTP-bd_M"/>
</dbReference>
<keyword evidence="2 8" id="KW-0479">Metal-binding</keyword>
<feature type="binding site" evidence="8">
    <location>
        <position position="211"/>
    </location>
    <ligand>
        <name>Mg(2+)</name>
        <dbReference type="ChEBI" id="CHEBI:18420"/>
    </ligand>
</feature>
<keyword evidence="3 6" id="KW-0547">Nucleotide-binding</keyword>
<dbReference type="InterPro" id="IPR042108">
    <property type="entry name" value="GTPase_HflX_N_sf"/>
</dbReference>
<dbReference type="Gene3D" id="3.40.50.11060">
    <property type="entry name" value="GTPase HflX, N-terminal domain"/>
    <property type="match status" value="1"/>
</dbReference>
<evidence type="ECO:0000256" key="9">
    <source>
        <dbReference type="SAM" id="Coils"/>
    </source>
</evidence>
<dbReference type="HAMAP" id="MF_00900">
    <property type="entry name" value="GTPase_HflX"/>
    <property type="match status" value="1"/>
</dbReference>
<dbReference type="GO" id="GO:0046872">
    <property type="term" value="F:metal ion binding"/>
    <property type="evidence" value="ECO:0007669"/>
    <property type="project" value="UniProtKB-KW"/>
</dbReference>
<dbReference type="NCBIfam" id="TIGR03156">
    <property type="entry name" value="GTP_HflX"/>
    <property type="match status" value="1"/>
</dbReference>
<dbReference type="Pfam" id="PF16360">
    <property type="entry name" value="GTP-bdg_M"/>
    <property type="match status" value="1"/>
</dbReference>
<feature type="binding site" evidence="8">
    <location>
        <position position="231"/>
    </location>
    <ligand>
        <name>Mg(2+)</name>
        <dbReference type="ChEBI" id="CHEBI:18420"/>
    </ligand>
</feature>
<comment type="function">
    <text evidence="6">GTPase that associates with the 50S ribosomal subunit and may have a role during protein synthesis or ribosome biogenesis.</text>
</comment>
<dbReference type="PRINTS" id="PR00326">
    <property type="entry name" value="GTP1OBG"/>
</dbReference>
<dbReference type="GO" id="GO:0003924">
    <property type="term" value="F:GTPase activity"/>
    <property type="evidence" value="ECO:0007669"/>
    <property type="project" value="UniProtKB-UniRule"/>
</dbReference>
<dbReference type="PIRSF" id="PIRSF006809">
    <property type="entry name" value="GTP-binding_hflX_prd"/>
    <property type="match status" value="1"/>
</dbReference>
<comment type="similarity">
    <text evidence="6">Belongs to the TRAFAC class OBG-HflX-like GTPase superfamily. HflX GTPase family.</text>
</comment>
<dbReference type="Gene3D" id="6.10.250.2860">
    <property type="match status" value="1"/>
</dbReference>
<keyword evidence="4 8" id="KW-0460">Magnesium</keyword>
<evidence type="ECO:0000256" key="4">
    <source>
        <dbReference type="ARBA" id="ARBA00022842"/>
    </source>
</evidence>
<comment type="cofactor">
    <cofactor evidence="8">
        <name>Mg(2+)</name>
        <dbReference type="ChEBI" id="CHEBI:18420"/>
    </cofactor>
</comment>
<evidence type="ECO:0000259" key="10">
    <source>
        <dbReference type="PROSITE" id="PS51705"/>
    </source>
</evidence>
<feature type="binding site" evidence="7">
    <location>
        <begin position="251"/>
        <end position="254"/>
    </location>
    <ligand>
        <name>GTP</name>
        <dbReference type="ChEBI" id="CHEBI:37565"/>
    </ligand>
</feature>
<evidence type="ECO:0000256" key="6">
    <source>
        <dbReference type="HAMAP-Rule" id="MF_00900"/>
    </source>
</evidence>
<dbReference type="PANTHER" id="PTHR10229:SF0">
    <property type="entry name" value="GTP-BINDING PROTEIN 6-RELATED"/>
    <property type="match status" value="1"/>
</dbReference>
<reference evidence="11 12" key="1">
    <citation type="submission" date="2018-06" db="EMBL/GenBank/DDBJ databases">
        <authorList>
            <consortium name="Pathogen Informatics"/>
            <person name="Doyle S."/>
        </authorList>
    </citation>
    <scope>NUCLEOTIDE SEQUENCE [LARGE SCALE GENOMIC DNA]</scope>
    <source>
        <strain evidence="11 12">NCTC10717</strain>
    </source>
</reference>
<dbReference type="PANTHER" id="PTHR10229">
    <property type="entry name" value="GTP-BINDING PROTEIN HFLX"/>
    <property type="match status" value="1"/>
</dbReference>
<dbReference type="Proteomes" id="UP000254575">
    <property type="component" value="Unassembled WGS sequence"/>
</dbReference>
<evidence type="ECO:0000313" key="11">
    <source>
        <dbReference type="EMBL" id="SUO97884.1"/>
    </source>
</evidence>
<dbReference type="InterPro" id="IPR006073">
    <property type="entry name" value="GTP-bd"/>
</dbReference>
<name>A0A380N072_9GAMM</name>
<dbReference type="GO" id="GO:0043022">
    <property type="term" value="F:ribosome binding"/>
    <property type="evidence" value="ECO:0007669"/>
    <property type="project" value="TreeGrafter"/>
</dbReference>
<evidence type="ECO:0000256" key="7">
    <source>
        <dbReference type="PIRSR" id="PIRSR006809-1"/>
    </source>
</evidence>
<feature type="binding site" evidence="7">
    <location>
        <begin position="342"/>
        <end position="344"/>
    </location>
    <ligand>
        <name>GTP</name>
        <dbReference type="ChEBI" id="CHEBI:37565"/>
    </ligand>
</feature>
<dbReference type="GO" id="GO:0005737">
    <property type="term" value="C:cytoplasm"/>
    <property type="evidence" value="ECO:0007669"/>
    <property type="project" value="UniProtKB-SubCell"/>
</dbReference>
<keyword evidence="12" id="KW-1185">Reference proteome</keyword>
<organism evidence="11 12">
    <name type="scientific">Suttonella indologenes</name>
    <dbReference type="NCBI Taxonomy" id="13276"/>
    <lineage>
        <taxon>Bacteria</taxon>
        <taxon>Pseudomonadati</taxon>
        <taxon>Pseudomonadota</taxon>
        <taxon>Gammaproteobacteria</taxon>
        <taxon>Cardiobacteriales</taxon>
        <taxon>Cardiobacteriaceae</taxon>
        <taxon>Suttonella</taxon>
    </lineage>
</organism>
<dbReference type="OrthoDB" id="9812272at2"/>
<dbReference type="PROSITE" id="PS51705">
    <property type="entry name" value="G_HFLX"/>
    <property type="match status" value="1"/>
</dbReference>
<dbReference type="InterPro" id="IPR030394">
    <property type="entry name" value="G_HFLX_dom"/>
</dbReference>
<feature type="binding site" evidence="7">
    <location>
        <begin position="204"/>
        <end position="211"/>
    </location>
    <ligand>
        <name>GTP</name>
        <dbReference type="ChEBI" id="CHEBI:37565"/>
    </ligand>
</feature>
<dbReference type="Pfam" id="PF01926">
    <property type="entry name" value="MMR_HSR1"/>
    <property type="match status" value="1"/>
</dbReference>
<dbReference type="RefSeq" id="WP_115218819.1">
    <property type="nucleotide sequence ID" value="NZ_UHIA01000004.1"/>
</dbReference>
<dbReference type="FunFam" id="3.40.50.11060:FF:000001">
    <property type="entry name" value="GTPase HflX"/>
    <property type="match status" value="1"/>
</dbReference>
<accession>A0A380N072</accession>
<dbReference type="GO" id="GO:0005525">
    <property type="term" value="F:GTP binding"/>
    <property type="evidence" value="ECO:0007669"/>
    <property type="project" value="UniProtKB-UniRule"/>
</dbReference>
<keyword evidence="5 6" id="KW-0342">GTP-binding</keyword>
<evidence type="ECO:0000256" key="2">
    <source>
        <dbReference type="ARBA" id="ARBA00022723"/>
    </source>
</evidence>
<feature type="domain" description="Hflx-type G" evidence="10">
    <location>
        <begin position="198"/>
        <end position="364"/>
    </location>
</feature>
<feature type="coiled-coil region" evidence="9">
    <location>
        <begin position="164"/>
        <end position="191"/>
    </location>
</feature>
<dbReference type="EMBL" id="UHIA01000004">
    <property type="protein sequence ID" value="SUO97884.1"/>
    <property type="molecule type" value="Genomic_DNA"/>
</dbReference>
<evidence type="ECO:0000256" key="1">
    <source>
        <dbReference type="ARBA" id="ARBA00022490"/>
    </source>
</evidence>
<dbReference type="Pfam" id="PF13167">
    <property type="entry name" value="GTP-bdg_N"/>
    <property type="match status" value="1"/>
</dbReference>
<evidence type="ECO:0000256" key="5">
    <source>
        <dbReference type="ARBA" id="ARBA00023134"/>
    </source>
</evidence>
<evidence type="ECO:0000256" key="3">
    <source>
        <dbReference type="ARBA" id="ARBA00022741"/>
    </source>
</evidence>